<keyword evidence="1 2" id="KW-0812">Transmembrane</keyword>
<dbReference type="SUPFAM" id="SSF51126">
    <property type="entry name" value="Pectin lyase-like"/>
    <property type="match status" value="1"/>
</dbReference>
<dbReference type="RefSeq" id="XP_012650889.1">
    <property type="nucleotide sequence ID" value="XM_012795435.1"/>
</dbReference>
<evidence type="ECO:0000313" key="3">
    <source>
        <dbReference type="Proteomes" id="UP000009168"/>
    </source>
</evidence>
<dbReference type="InterPro" id="IPR011044">
    <property type="entry name" value="Quino_amine_DH_bsu"/>
</dbReference>
<dbReference type="eggNOG" id="KOG3525">
    <property type="taxonomic scope" value="Eukaryota"/>
</dbReference>
<dbReference type="PANTHER" id="PTHR11319">
    <property type="entry name" value="G PROTEIN-COUPLED RECEPTOR-RELATED"/>
    <property type="match status" value="1"/>
</dbReference>
<dbReference type="KEGG" id="tet:TTHERM_000414159"/>
<organism evidence="2 3">
    <name type="scientific">Tetrahymena thermophila (strain SB210)</name>
    <dbReference type="NCBI Taxonomy" id="312017"/>
    <lineage>
        <taxon>Eukaryota</taxon>
        <taxon>Sar</taxon>
        <taxon>Alveolata</taxon>
        <taxon>Ciliophora</taxon>
        <taxon>Intramacronucleata</taxon>
        <taxon>Oligohymenophorea</taxon>
        <taxon>Hymenostomatida</taxon>
        <taxon>Tetrahymenina</taxon>
        <taxon>Tetrahymenidae</taxon>
        <taxon>Tetrahymena</taxon>
    </lineage>
</organism>
<feature type="transmembrane region" description="Helical" evidence="1">
    <location>
        <begin position="1775"/>
        <end position="1799"/>
    </location>
</feature>
<name>W7XHB7_TETTS</name>
<proteinExistence type="predicted"/>
<feature type="transmembrane region" description="Helical" evidence="1">
    <location>
        <begin position="1751"/>
        <end position="1768"/>
    </location>
</feature>
<accession>W7XHB7</accession>
<dbReference type="InterPro" id="IPR011050">
    <property type="entry name" value="Pectin_lyase_fold/virulence"/>
</dbReference>
<evidence type="ECO:0000256" key="1">
    <source>
        <dbReference type="SAM" id="Phobius"/>
    </source>
</evidence>
<dbReference type="InParanoid" id="W7XHB7"/>
<keyword evidence="1" id="KW-0472">Membrane</keyword>
<feature type="transmembrane region" description="Helical" evidence="1">
    <location>
        <begin position="1435"/>
        <end position="1456"/>
    </location>
</feature>
<reference evidence="3" key="1">
    <citation type="journal article" date="2006" name="PLoS Biol.">
        <title>Macronuclear genome sequence of the ciliate Tetrahymena thermophila, a model eukaryote.</title>
        <authorList>
            <person name="Eisen J.A."/>
            <person name="Coyne R.S."/>
            <person name="Wu M."/>
            <person name="Wu D."/>
            <person name="Thiagarajan M."/>
            <person name="Wortman J.R."/>
            <person name="Badger J.H."/>
            <person name="Ren Q."/>
            <person name="Amedeo P."/>
            <person name="Jones K.M."/>
            <person name="Tallon L.J."/>
            <person name="Delcher A.L."/>
            <person name="Salzberg S.L."/>
            <person name="Silva J.C."/>
            <person name="Haas B.J."/>
            <person name="Majoros W.H."/>
            <person name="Farzad M."/>
            <person name="Carlton J.M."/>
            <person name="Smith R.K. Jr."/>
            <person name="Garg J."/>
            <person name="Pearlman R.E."/>
            <person name="Karrer K.M."/>
            <person name="Sun L."/>
            <person name="Manning G."/>
            <person name="Elde N.C."/>
            <person name="Turkewitz A.P."/>
            <person name="Asai D.J."/>
            <person name="Wilkes D.E."/>
            <person name="Wang Y."/>
            <person name="Cai H."/>
            <person name="Collins K."/>
            <person name="Stewart B.A."/>
            <person name="Lee S.R."/>
            <person name="Wilamowska K."/>
            <person name="Weinberg Z."/>
            <person name="Ruzzo W.L."/>
            <person name="Wloga D."/>
            <person name="Gaertig J."/>
            <person name="Frankel J."/>
            <person name="Tsao C.-C."/>
            <person name="Gorovsky M.A."/>
            <person name="Keeling P.J."/>
            <person name="Waller R.F."/>
            <person name="Patron N.J."/>
            <person name="Cherry J.M."/>
            <person name="Stover N.A."/>
            <person name="Krieger C.J."/>
            <person name="del Toro C."/>
            <person name="Ryder H.F."/>
            <person name="Williamson S.C."/>
            <person name="Barbeau R.A."/>
            <person name="Hamilton E.P."/>
            <person name="Orias E."/>
        </authorList>
    </citation>
    <scope>NUCLEOTIDE SEQUENCE [LARGE SCALE GENOMIC DNA]</scope>
    <source>
        <strain evidence="3">SB210</strain>
    </source>
</reference>
<feature type="transmembrane region" description="Helical" evidence="1">
    <location>
        <begin position="1714"/>
        <end position="1731"/>
    </location>
</feature>
<feature type="transmembrane region" description="Helical" evidence="1">
    <location>
        <begin position="1636"/>
        <end position="1660"/>
    </location>
</feature>
<sequence length="1976" mass="229417">MFLLKTNNCLDIQKSNFCIQRNLDLIIFLSLFQIQFKIQKYLGNNNGIFLDLSDISPLISQKQPLRFQLQCQNNLIYTESPVVKLFNLIDGSISSFQLSNYLQYKNYLGSSPIIDIQNKLIIYPHSYLSQYYQKGNQIIEQQLYSYASSFTEMYYDIQNNFLIVLNGNDNTITVVDYNQALQKYKYNIQSNFNKKLTCFIPQYNLIIVIDPTPQVYSYNYLKNVTNIVPIYFNEIQQILPDINNNFIYILTQQSVHAFKFPQIIYYETLNDNFNENNSKIDKALLSTQINTLFVVSQSLVFFDNLQSNFQQILIQNNNIIYTFGNLITSININTRQNNQLKLDNTNITYMVKLSSNQTKQLDDIFENINQSNYNDNTNESLIFIVKNEEKTIYIIDASQLIVINQAKLDYKIINVVVDWKRRIIFCVSNISFTYIYDFGLKLISQIKNPCLVSAKIFFDDQLIYSVCPNSVYFYNQLTLVKQEYQINTGFTSIEYIKSFNSQNTFILLEQDSVYILQVQQSGIQILFQKNKQRIYIQNASIIFDENNQKYFQIEGISWTDIIYYLIPYQPQDICTYNLGLENQNMSSYQIQKIQQNAKFSNQIVAKVQIQLQNNSQISKFMDLQQQDIKIQVVFYTQNYNTIIWNDGSIVDDPNISELVIHDALLNVTDNLTLNQNNNIEELLLYNLNIISIQNQVFLENIQKVIFSNLTIQQFTSQLQNSQQPLIIFKNCSEVIFKNININYVNLNNQTLFQFENCTNLMLNNVNVTHSIFSSLIKINGSGQINLNQINLKNITNYSQSLIIAVVVEQIKISTLSIQQTNKNQIFSFLGCNIVQLSQIVVINVQDIILFLTQPYQKVLIYPISNLKIELLNVTDSQNVSFLIQANQTQIFNSHFNNINQTTTNLINSQLSNIEIVECYFQNINLSEGYSNLKLINFNNLLIQKSNFQGHIGNQIYLLNQNDGFSILFINLKLQDNISNQQSIIMINFAQKLTIQSSEFINQISNQNGGALNIQNTDQLNIIDSKFQINQSILGNGGSLFLYQIQNLSISNCKFLENQTQSQSGGAVYLDQNQLKTTTSSIINSNFQKNKAIQGLGGAIFINNCDLNLKNTNILNNKAAIGGGIYYQYMIPDIIQRNLVLLNNNTVKDNQCILYGQNIGSTLRKIELYQINNPQFIVERGDQQQVESIIVSNFRSGDYMFIDDIQILDEENQYFKYNPLLSYSQSVNEIIQQTTMTINIQAKSEKMNIFGGNIATFQKGKFSFNISLSYIPNQSSTLQIQSQIIPPLYNSKGILFLSQKQLSLNFKVDFRKCIIGEIQKDFFSSIICDQCPDGKYSLSLNDQSCQICPSSAVSCQGSIIQVKNGFWRKNNQTNQILYCQNAPNNCQPQNIESKFGCAVGYVGPLCEQCDFLGDVWGQRYSTIFYTFKCSKCSDTLILSGISQVIFLVVLTLYIYACNRKIINSVERELQNYYLKMMGLIYLNNSVYKANSTVYSKILIDHLQIISILSSISFQFPTLIQISSNVGGNPLVIQTNMFDCFYPKNINIPKWFAKVICSLSLPFVIYILNYLINIFQQVVYKQNTHSRYKKTTMIFFYFYFYPSILFILIKSINCINIGDEKYAQIDTLIGCRNFSDHFIYNLLFSFPAIFVMCIALPLFLIYKVRQNINQNLNKIQKSSYQFIYEPYKNQYYYWEFIRLFYKSSVMISSILLQESLSLKTCIINQILILYNYFQMKVSPFTNKFHNELETQSILISISTLNFCLAQSLLIDEFYTPIIIFQFLIIILNFNFIFKTLFLTFVRPIPAMKENRNIIQQCLYSLKTQYPSLFTFIQIDYKIKFSTALKIKKLKSKLKIYIEIGNEKFSVYQTQQKQQQSSIPTQLKSPNNQFRISFFSQQIENETINTEFENLKQPYQPQTLQNKYQLQAKFKQQESSLGRQDIFDFQSPQKQNHFQFRLLNLKDQQTDESILKQNDKSMN</sequence>
<keyword evidence="3" id="KW-1185">Reference proteome</keyword>
<dbReference type="GeneID" id="24438819"/>
<gene>
    <name evidence="2" type="ORF">TTHERM_000414159</name>
</gene>
<dbReference type="SUPFAM" id="SSF50969">
    <property type="entry name" value="YVTN repeat-like/Quinoprotein amine dehydrogenase"/>
    <property type="match status" value="1"/>
</dbReference>
<dbReference type="Proteomes" id="UP000009168">
    <property type="component" value="Unassembled WGS sequence"/>
</dbReference>
<dbReference type="OrthoDB" id="338325at2759"/>
<feature type="transmembrane region" description="Helical" evidence="1">
    <location>
        <begin position="1591"/>
        <end position="1616"/>
    </location>
</feature>
<feature type="transmembrane region" description="Helical" evidence="1">
    <location>
        <begin position="1549"/>
        <end position="1570"/>
    </location>
</feature>
<evidence type="ECO:0000313" key="2">
    <source>
        <dbReference type="EMBL" id="EWS76603.1"/>
    </source>
</evidence>
<dbReference type="PANTHER" id="PTHR11319:SF35">
    <property type="entry name" value="OUTER MEMBRANE PROTEIN PMPC-RELATED"/>
    <property type="match status" value="1"/>
</dbReference>
<dbReference type="EMBL" id="GG662856">
    <property type="protein sequence ID" value="EWS76603.1"/>
    <property type="molecule type" value="Genomic_DNA"/>
</dbReference>
<keyword evidence="1" id="KW-1133">Transmembrane helix</keyword>
<protein>
    <submittedName>
        <fullName evidence="2">Transmembrane protein, putative</fullName>
    </submittedName>
</protein>